<keyword evidence="1" id="KW-0677">Repeat</keyword>
<dbReference type="PROSITE" id="PS51375">
    <property type="entry name" value="PPR"/>
    <property type="match status" value="2"/>
</dbReference>
<dbReference type="eggNOG" id="KOG4197">
    <property type="taxonomic scope" value="Eukaryota"/>
</dbReference>
<dbReference type="HOGENOM" id="CLU_032605_0_0_1"/>
<feature type="repeat" description="PPR" evidence="2">
    <location>
        <begin position="450"/>
        <end position="484"/>
    </location>
</feature>
<dbReference type="Pfam" id="PF13812">
    <property type="entry name" value="PPR_3"/>
    <property type="match status" value="1"/>
</dbReference>
<feature type="repeat" description="PPR" evidence="2">
    <location>
        <begin position="485"/>
        <end position="519"/>
    </location>
</feature>
<sequence length="553" mass="62760">MASFLIPNQVILRAGIKLVNQQFISIGYCRYGENSCFRIQMMATKHKKKPKNLRYPRRQKLPVDPALYKIQPAICDESSISFEQGVGLERGNSPNPNELEAISSLYQDEVRRKPRTLGKETNISYERGEEGVERHEDSWSPDELDTIFSLFQGRIPQKPGKLGRVRPLPLPTPHKLRPLGLPSPKNHIRSAYPAITASRSSLCKLNYKNPDFLLEIAREIRGLPPEKNSSEVLNKRYRILRKGSLSLTIRELGHMGLPHRALETFCWAQRHPHLFPDDRLLASTVEVLARTGRLKNAFNFADIMSSASRTVIEAMAKGCIRGGQFNLARKILLVAKDTGRTLDVSVSVMLLAEIAKFPDKKKLAIRILEELGEREELNLRQQDSTAIMKACVKLQRFDAVESLYNWFMQSGQDLSVVMYTTVVHSRYIGKRYREAMALVWEMEGSNCLLDLPAYRVIIRLCVALDDLARAVRYFSRLKDAGFSPTHDIYSDLIELYARRGRLAKCREIRKEMEMVGFKLGAKIVALLEGDGKVKLIAVSSSKDDRVSEGNLTC</sequence>
<accession>U5D713</accession>
<name>U5D713_AMBTC</name>
<dbReference type="GO" id="GO:0009507">
    <property type="term" value="C:chloroplast"/>
    <property type="evidence" value="ECO:0007669"/>
    <property type="project" value="EnsemblPlants"/>
</dbReference>
<feature type="region of interest" description="Disordered" evidence="3">
    <location>
        <begin position="161"/>
        <end position="183"/>
    </location>
</feature>
<dbReference type="Proteomes" id="UP000017836">
    <property type="component" value="Unassembled WGS sequence"/>
</dbReference>
<dbReference type="PANTHER" id="PTHR47930:SF2">
    <property type="entry name" value="PENTATRICOPEPTIDE REPEAT PROTEIN (AFU_ORTHOLOGUE AFUA_8G04250)"/>
    <property type="match status" value="1"/>
</dbReference>
<evidence type="ECO:0000256" key="1">
    <source>
        <dbReference type="ARBA" id="ARBA00022737"/>
    </source>
</evidence>
<evidence type="ECO:0000313" key="5">
    <source>
        <dbReference type="Proteomes" id="UP000017836"/>
    </source>
</evidence>
<feature type="region of interest" description="Disordered" evidence="3">
    <location>
        <begin position="117"/>
        <end position="138"/>
    </location>
</feature>
<dbReference type="OrthoDB" id="778140at2759"/>
<evidence type="ECO:0000256" key="2">
    <source>
        <dbReference type="PROSITE-ProRule" id="PRU00708"/>
    </source>
</evidence>
<reference evidence="5" key="1">
    <citation type="journal article" date="2013" name="Science">
        <title>The Amborella genome and the evolution of flowering plants.</title>
        <authorList>
            <consortium name="Amborella Genome Project"/>
        </authorList>
    </citation>
    <scope>NUCLEOTIDE SEQUENCE [LARGE SCALE GENOMIC DNA]</scope>
</reference>
<dbReference type="STRING" id="13333.U5D713"/>
<organism evidence="4 5">
    <name type="scientific">Amborella trichopoda</name>
    <dbReference type="NCBI Taxonomy" id="13333"/>
    <lineage>
        <taxon>Eukaryota</taxon>
        <taxon>Viridiplantae</taxon>
        <taxon>Streptophyta</taxon>
        <taxon>Embryophyta</taxon>
        <taxon>Tracheophyta</taxon>
        <taxon>Spermatophyta</taxon>
        <taxon>Magnoliopsida</taxon>
        <taxon>Amborellales</taxon>
        <taxon>Amborellaceae</taxon>
        <taxon>Amborella</taxon>
    </lineage>
</organism>
<proteinExistence type="predicted"/>
<dbReference type="EMBL" id="KI392384">
    <property type="protein sequence ID" value="ERN17207.1"/>
    <property type="molecule type" value="Genomic_DNA"/>
</dbReference>
<dbReference type="AlphaFoldDB" id="U5D713"/>
<dbReference type="OMA" id="EMGVEHS"/>
<dbReference type="Gramene" id="ERN17207">
    <property type="protein sequence ID" value="ERN17207"/>
    <property type="gene ID" value="AMTR_s00044p00163060"/>
</dbReference>
<dbReference type="InterPro" id="IPR002885">
    <property type="entry name" value="PPR_rpt"/>
</dbReference>
<keyword evidence="5" id="KW-1185">Reference proteome</keyword>
<evidence type="ECO:0000256" key="3">
    <source>
        <dbReference type="SAM" id="MobiDB-lite"/>
    </source>
</evidence>
<gene>
    <name evidence="4" type="ORF">AMTR_s00044p00163060</name>
</gene>
<dbReference type="InterPro" id="IPR011990">
    <property type="entry name" value="TPR-like_helical_dom_sf"/>
</dbReference>
<dbReference type="Gene3D" id="1.25.40.10">
    <property type="entry name" value="Tetratricopeptide repeat domain"/>
    <property type="match status" value="2"/>
</dbReference>
<evidence type="ECO:0008006" key="6">
    <source>
        <dbReference type="Google" id="ProtNLM"/>
    </source>
</evidence>
<dbReference type="KEGG" id="atr:18445541"/>
<protein>
    <recommendedName>
        <fullName evidence="6">Pentacotripeptide-repeat region of PRORP domain-containing protein</fullName>
    </recommendedName>
</protein>
<feature type="compositionally biased region" description="Basic and acidic residues" evidence="3">
    <location>
        <begin position="126"/>
        <end position="138"/>
    </location>
</feature>
<evidence type="ECO:0000313" key="4">
    <source>
        <dbReference type="EMBL" id="ERN17207.1"/>
    </source>
</evidence>
<dbReference type="PANTHER" id="PTHR47930">
    <property type="entry name" value="YALI0C12947P"/>
    <property type="match status" value="1"/>
</dbReference>